<sequence length="96" mass="10959">MHSSFHILVIWNTLKITHPQELHISVPMSYTLRSLKWCKTTKYICSEKKSVERHVMAAYALQALLKSIRITYIDLDAKGSSTDEDGLKHTARSGVE</sequence>
<accession>A0A2I0JHK2</accession>
<protein>
    <submittedName>
        <fullName evidence="1">Uncharacterized protein</fullName>
    </submittedName>
</protein>
<organism evidence="1 2">
    <name type="scientific">Punica granatum</name>
    <name type="common">Pomegranate</name>
    <dbReference type="NCBI Taxonomy" id="22663"/>
    <lineage>
        <taxon>Eukaryota</taxon>
        <taxon>Viridiplantae</taxon>
        <taxon>Streptophyta</taxon>
        <taxon>Embryophyta</taxon>
        <taxon>Tracheophyta</taxon>
        <taxon>Spermatophyta</taxon>
        <taxon>Magnoliopsida</taxon>
        <taxon>eudicotyledons</taxon>
        <taxon>Gunneridae</taxon>
        <taxon>Pentapetalae</taxon>
        <taxon>rosids</taxon>
        <taxon>malvids</taxon>
        <taxon>Myrtales</taxon>
        <taxon>Lythraceae</taxon>
        <taxon>Punica</taxon>
    </lineage>
</organism>
<proteinExistence type="predicted"/>
<dbReference type="AlphaFoldDB" id="A0A2I0JHK2"/>
<evidence type="ECO:0000313" key="1">
    <source>
        <dbReference type="EMBL" id="PKI55734.1"/>
    </source>
</evidence>
<dbReference type="Proteomes" id="UP000233551">
    <property type="component" value="Unassembled WGS sequence"/>
</dbReference>
<evidence type="ECO:0000313" key="2">
    <source>
        <dbReference type="Proteomes" id="UP000233551"/>
    </source>
</evidence>
<name>A0A2I0JHK2_PUNGR</name>
<comment type="caution">
    <text evidence="1">The sequence shown here is derived from an EMBL/GenBank/DDBJ whole genome shotgun (WGS) entry which is preliminary data.</text>
</comment>
<dbReference type="EMBL" id="PGOL01001680">
    <property type="protein sequence ID" value="PKI55734.1"/>
    <property type="molecule type" value="Genomic_DNA"/>
</dbReference>
<gene>
    <name evidence="1" type="ORF">CRG98_023866</name>
</gene>
<keyword evidence="2" id="KW-1185">Reference proteome</keyword>
<reference evidence="1 2" key="1">
    <citation type="submission" date="2017-11" db="EMBL/GenBank/DDBJ databases">
        <title>De-novo sequencing of pomegranate (Punica granatum L.) genome.</title>
        <authorList>
            <person name="Akparov Z."/>
            <person name="Amiraslanov A."/>
            <person name="Hajiyeva S."/>
            <person name="Abbasov M."/>
            <person name="Kaur K."/>
            <person name="Hamwieh A."/>
            <person name="Solovyev V."/>
            <person name="Salamov A."/>
            <person name="Braich B."/>
            <person name="Kosarev P."/>
            <person name="Mahmoud A."/>
            <person name="Hajiyev E."/>
            <person name="Babayeva S."/>
            <person name="Izzatullayeva V."/>
            <person name="Mammadov A."/>
            <person name="Mammadov A."/>
            <person name="Sharifova S."/>
            <person name="Ojaghi J."/>
            <person name="Eynullazada K."/>
            <person name="Bayramov B."/>
            <person name="Abdulazimova A."/>
            <person name="Shahmuradov I."/>
        </authorList>
    </citation>
    <scope>NUCLEOTIDE SEQUENCE [LARGE SCALE GENOMIC DNA]</scope>
    <source>
        <strain evidence="2">cv. AG2017</strain>
        <tissue evidence="1">Leaf</tissue>
    </source>
</reference>